<sequence length="143" mass="16412">MTKQNRELQIAKAYVRIGNAHLKKGETEEHLTAAIDAYEGAQMENRTKDAERKIKALSCARPRSWPTSTRRRRWRPRTRATDEERARHGMADLEIQVILRDPVMQNVLNDFQTDPMGAQRHLQNPGIMAKIEKLIAAGVLQTK</sequence>
<evidence type="ECO:0000256" key="5">
    <source>
        <dbReference type="SAM" id="MobiDB-lite"/>
    </source>
</evidence>
<keyword evidence="3" id="KW-0677">Repeat</keyword>
<evidence type="ECO:0000256" key="3">
    <source>
        <dbReference type="ARBA" id="ARBA00022737"/>
    </source>
</evidence>
<accession>A0A6G0RWX9</accession>
<dbReference type="AlphaFoldDB" id="A0A6G0RWX9"/>
<feature type="domain" description="STI1/HOP DP" evidence="6">
    <location>
        <begin position="82"/>
        <end position="135"/>
    </location>
</feature>
<name>A0A6G0RWX9_9STRA</name>
<evidence type="ECO:0000256" key="4">
    <source>
        <dbReference type="ARBA" id="ARBA00022803"/>
    </source>
</evidence>
<dbReference type="InterPro" id="IPR041243">
    <property type="entry name" value="STI1/HOP_DP"/>
</dbReference>
<dbReference type="GO" id="GO:0005737">
    <property type="term" value="C:cytoplasm"/>
    <property type="evidence" value="ECO:0007669"/>
    <property type="project" value="UniProtKB-SubCell"/>
</dbReference>
<keyword evidence="4" id="KW-0802">TPR repeat</keyword>
<dbReference type="Pfam" id="PF17830">
    <property type="entry name" value="STI1-HOP_DP"/>
    <property type="match status" value="1"/>
</dbReference>
<gene>
    <name evidence="7" type="ORF">PF008_g9539</name>
</gene>
<dbReference type="Gene3D" id="1.25.40.10">
    <property type="entry name" value="Tetratricopeptide repeat domain"/>
    <property type="match status" value="1"/>
</dbReference>
<protein>
    <recommendedName>
        <fullName evidence="6">STI1/HOP DP domain-containing protein</fullName>
    </recommendedName>
</protein>
<comment type="subcellular location">
    <subcellularLocation>
        <location evidence="1">Cytoplasm</location>
    </subcellularLocation>
</comment>
<dbReference type="InterPro" id="IPR011990">
    <property type="entry name" value="TPR-like_helical_dom_sf"/>
</dbReference>
<dbReference type="SUPFAM" id="SSF48452">
    <property type="entry name" value="TPR-like"/>
    <property type="match status" value="1"/>
</dbReference>
<dbReference type="FunFam" id="1.10.260.100:FF:000002">
    <property type="entry name" value="Stress-induced-phosphoprotein 1 (Hsp70/Hsp90-organizing)"/>
    <property type="match status" value="1"/>
</dbReference>
<proteinExistence type="predicted"/>
<evidence type="ECO:0000256" key="1">
    <source>
        <dbReference type="ARBA" id="ARBA00004496"/>
    </source>
</evidence>
<evidence type="ECO:0000259" key="6">
    <source>
        <dbReference type="Pfam" id="PF17830"/>
    </source>
</evidence>
<evidence type="ECO:0000313" key="7">
    <source>
        <dbReference type="EMBL" id="KAE9343764.1"/>
    </source>
</evidence>
<dbReference type="Gene3D" id="1.10.260.100">
    <property type="match status" value="1"/>
</dbReference>
<feature type="region of interest" description="Disordered" evidence="5">
    <location>
        <begin position="62"/>
        <end position="87"/>
    </location>
</feature>
<dbReference type="Proteomes" id="UP000486351">
    <property type="component" value="Unassembled WGS sequence"/>
</dbReference>
<reference evidence="7 8" key="1">
    <citation type="submission" date="2018-09" db="EMBL/GenBank/DDBJ databases">
        <title>Genomic investigation of the strawberry pathogen Phytophthora fragariae indicates pathogenicity is determined by transcriptional variation in three key races.</title>
        <authorList>
            <person name="Adams T.M."/>
            <person name="Armitage A.D."/>
            <person name="Sobczyk M.K."/>
            <person name="Bates H.J."/>
            <person name="Dunwell J.M."/>
            <person name="Nellist C.F."/>
            <person name="Harrison R.J."/>
        </authorList>
    </citation>
    <scope>NUCLEOTIDE SEQUENCE [LARGE SCALE GENOMIC DNA]</scope>
    <source>
        <strain evidence="7 8">NOV-77</strain>
    </source>
</reference>
<dbReference type="EMBL" id="QXFY01000459">
    <property type="protein sequence ID" value="KAE9343764.1"/>
    <property type="molecule type" value="Genomic_DNA"/>
</dbReference>
<comment type="caution">
    <text evidence="7">The sequence shown here is derived from an EMBL/GenBank/DDBJ whole genome shotgun (WGS) entry which is preliminary data.</text>
</comment>
<keyword evidence="2" id="KW-0963">Cytoplasm</keyword>
<feature type="compositionally biased region" description="Basic residues" evidence="5">
    <location>
        <begin position="69"/>
        <end position="78"/>
    </location>
</feature>
<evidence type="ECO:0000313" key="8">
    <source>
        <dbReference type="Proteomes" id="UP000486351"/>
    </source>
</evidence>
<organism evidence="7 8">
    <name type="scientific">Phytophthora fragariae</name>
    <dbReference type="NCBI Taxonomy" id="53985"/>
    <lineage>
        <taxon>Eukaryota</taxon>
        <taxon>Sar</taxon>
        <taxon>Stramenopiles</taxon>
        <taxon>Oomycota</taxon>
        <taxon>Peronosporomycetes</taxon>
        <taxon>Peronosporales</taxon>
        <taxon>Peronosporaceae</taxon>
        <taxon>Phytophthora</taxon>
    </lineage>
</organism>
<evidence type="ECO:0000256" key="2">
    <source>
        <dbReference type="ARBA" id="ARBA00022490"/>
    </source>
</evidence>